<organism evidence="2 3">
    <name type="scientific">Pedobacter jejuensis</name>
    <dbReference type="NCBI Taxonomy" id="1268550"/>
    <lineage>
        <taxon>Bacteria</taxon>
        <taxon>Pseudomonadati</taxon>
        <taxon>Bacteroidota</taxon>
        <taxon>Sphingobacteriia</taxon>
        <taxon>Sphingobacteriales</taxon>
        <taxon>Sphingobacteriaceae</taxon>
        <taxon>Pedobacter</taxon>
    </lineage>
</organism>
<gene>
    <name evidence="2" type="ORF">D7004_10560</name>
</gene>
<dbReference type="Gene3D" id="3.40.630.30">
    <property type="match status" value="1"/>
</dbReference>
<dbReference type="PROSITE" id="PS51186">
    <property type="entry name" value="GNAT"/>
    <property type="match status" value="1"/>
</dbReference>
<reference evidence="2 3" key="1">
    <citation type="submission" date="2018-10" db="EMBL/GenBank/DDBJ databases">
        <title>Genome sequencing of Pedobacter jejuensis TNB23.</title>
        <authorList>
            <person name="Cho Y.-J."/>
            <person name="Cho A."/>
            <person name="Kim O.-S."/>
        </authorList>
    </citation>
    <scope>NUCLEOTIDE SEQUENCE [LARGE SCALE GENOMIC DNA]</scope>
    <source>
        <strain evidence="2 3">TNB23</strain>
    </source>
</reference>
<protein>
    <submittedName>
        <fullName evidence="2">GNAT family N-acetyltransferase</fullName>
    </submittedName>
</protein>
<sequence>MTMATVIDPSAIELKPGSGQMLNDKQKGKYWHIMYQEQHVGKVYIDYFKNEILGRHPAIEIFINQAFQGRQIGRFAYRKACEESKLKKIYMHARKSNTASIRAAYEAGFRTIENPLFKQVVMLWTKSSEAVK</sequence>
<feature type="domain" description="N-acetyltransferase" evidence="1">
    <location>
        <begin position="1"/>
        <end position="127"/>
    </location>
</feature>
<comment type="caution">
    <text evidence="2">The sequence shown here is derived from an EMBL/GenBank/DDBJ whole genome shotgun (WGS) entry which is preliminary data.</text>
</comment>
<evidence type="ECO:0000313" key="2">
    <source>
        <dbReference type="EMBL" id="RNL53139.1"/>
    </source>
</evidence>
<dbReference type="SUPFAM" id="SSF55729">
    <property type="entry name" value="Acyl-CoA N-acyltransferases (Nat)"/>
    <property type="match status" value="1"/>
</dbReference>
<accession>A0A3N0BV24</accession>
<dbReference type="AlphaFoldDB" id="A0A3N0BV24"/>
<keyword evidence="3" id="KW-1185">Reference proteome</keyword>
<proteinExistence type="predicted"/>
<dbReference type="OrthoDB" id="9181051at2"/>
<evidence type="ECO:0000313" key="3">
    <source>
        <dbReference type="Proteomes" id="UP000274046"/>
    </source>
</evidence>
<dbReference type="Pfam" id="PF00583">
    <property type="entry name" value="Acetyltransf_1"/>
    <property type="match status" value="1"/>
</dbReference>
<keyword evidence="2" id="KW-0808">Transferase</keyword>
<dbReference type="EMBL" id="RBEE01000019">
    <property type="protein sequence ID" value="RNL53139.1"/>
    <property type="molecule type" value="Genomic_DNA"/>
</dbReference>
<dbReference type="Proteomes" id="UP000274046">
    <property type="component" value="Unassembled WGS sequence"/>
</dbReference>
<dbReference type="InterPro" id="IPR000182">
    <property type="entry name" value="GNAT_dom"/>
</dbReference>
<dbReference type="InterPro" id="IPR016181">
    <property type="entry name" value="Acyl_CoA_acyltransferase"/>
</dbReference>
<evidence type="ECO:0000259" key="1">
    <source>
        <dbReference type="PROSITE" id="PS51186"/>
    </source>
</evidence>
<dbReference type="GO" id="GO:0016747">
    <property type="term" value="F:acyltransferase activity, transferring groups other than amino-acyl groups"/>
    <property type="evidence" value="ECO:0007669"/>
    <property type="project" value="InterPro"/>
</dbReference>
<name>A0A3N0BV24_9SPHI</name>